<protein>
    <submittedName>
        <fullName evidence="1">Putative ectonucleoside triphosphate diphosphohydrolase 1</fullName>
    </submittedName>
</protein>
<sequence length="97" mass="10862">MNGGSDRFRHRNNYDPFFVTISATAKNGFVIAYLDVSATVGVSGEVDFHVIRGATGSKTMTFQLVSNHSDFLSYSYLAYGIREEEYKKISNIITLPR</sequence>
<dbReference type="EMBL" id="JTDY01001071">
    <property type="protein sequence ID" value="KOB74968.1"/>
    <property type="molecule type" value="Genomic_DNA"/>
</dbReference>
<dbReference type="Proteomes" id="UP000037510">
    <property type="component" value="Unassembled WGS sequence"/>
</dbReference>
<keyword evidence="1" id="KW-0378">Hydrolase</keyword>
<accession>A0A0L7LHC3</accession>
<evidence type="ECO:0000313" key="1">
    <source>
        <dbReference type="EMBL" id="KOB74968.1"/>
    </source>
</evidence>
<reference evidence="1 2" key="1">
    <citation type="journal article" date="2015" name="Genome Biol. Evol.">
        <title>The genome of winter moth (Operophtera brumata) provides a genomic perspective on sexual dimorphism and phenology.</title>
        <authorList>
            <person name="Derks M.F."/>
            <person name="Smit S."/>
            <person name="Salis L."/>
            <person name="Schijlen E."/>
            <person name="Bossers A."/>
            <person name="Mateman C."/>
            <person name="Pijl A.S."/>
            <person name="de Ridder D."/>
            <person name="Groenen M.A."/>
            <person name="Visser M.E."/>
            <person name="Megens H.J."/>
        </authorList>
    </citation>
    <scope>NUCLEOTIDE SEQUENCE [LARGE SCALE GENOMIC DNA]</scope>
    <source>
        <strain evidence="1">WM2013NL</strain>
        <tissue evidence="1">Head and thorax</tissue>
    </source>
</reference>
<dbReference type="GO" id="GO:0016787">
    <property type="term" value="F:hydrolase activity"/>
    <property type="evidence" value="ECO:0007669"/>
    <property type="project" value="UniProtKB-KW"/>
</dbReference>
<keyword evidence="2" id="KW-1185">Reference proteome</keyword>
<dbReference type="AlphaFoldDB" id="A0A0L7LHC3"/>
<gene>
    <name evidence="1" type="ORF">OBRU01_09187</name>
</gene>
<proteinExistence type="predicted"/>
<name>A0A0L7LHC3_OPEBR</name>
<evidence type="ECO:0000313" key="2">
    <source>
        <dbReference type="Proteomes" id="UP000037510"/>
    </source>
</evidence>
<comment type="caution">
    <text evidence="1">The sequence shown here is derived from an EMBL/GenBank/DDBJ whole genome shotgun (WGS) entry which is preliminary data.</text>
</comment>
<organism evidence="1 2">
    <name type="scientific">Operophtera brumata</name>
    <name type="common">Winter moth</name>
    <name type="synonym">Phalaena brumata</name>
    <dbReference type="NCBI Taxonomy" id="104452"/>
    <lineage>
        <taxon>Eukaryota</taxon>
        <taxon>Metazoa</taxon>
        <taxon>Ecdysozoa</taxon>
        <taxon>Arthropoda</taxon>
        <taxon>Hexapoda</taxon>
        <taxon>Insecta</taxon>
        <taxon>Pterygota</taxon>
        <taxon>Neoptera</taxon>
        <taxon>Endopterygota</taxon>
        <taxon>Lepidoptera</taxon>
        <taxon>Glossata</taxon>
        <taxon>Ditrysia</taxon>
        <taxon>Geometroidea</taxon>
        <taxon>Geometridae</taxon>
        <taxon>Larentiinae</taxon>
        <taxon>Operophtera</taxon>
    </lineage>
</organism>